<dbReference type="PROSITE" id="PS51444">
    <property type="entry name" value="FH2"/>
    <property type="match status" value="1"/>
</dbReference>
<feature type="transmembrane region" description="Helical" evidence="6">
    <location>
        <begin position="84"/>
        <end position="108"/>
    </location>
</feature>
<dbReference type="InterPro" id="IPR042201">
    <property type="entry name" value="FH2_Formin_sf"/>
</dbReference>
<keyword evidence="6" id="KW-0812">Transmembrane</keyword>
<comment type="caution">
    <text evidence="9">The sequence shown here is derived from an EMBL/GenBank/DDBJ whole genome shotgun (WGS) entry which is preliminary data.</text>
</comment>
<evidence type="ECO:0000313" key="9">
    <source>
        <dbReference type="EMBL" id="KAJ0987196.1"/>
    </source>
</evidence>
<feature type="chain" id="PRO_5039481527" description="Formin-like protein" evidence="7">
    <location>
        <begin position="30"/>
        <end position="658"/>
    </location>
</feature>
<comment type="subcellular location">
    <subcellularLocation>
        <location evidence="1">Membrane</location>
        <topology evidence="1">Single-pass membrane protein</topology>
    </subcellularLocation>
</comment>
<reference evidence="9" key="1">
    <citation type="submission" date="2021-03" db="EMBL/GenBank/DDBJ databases">
        <authorList>
            <person name="Li Z."/>
            <person name="Yang C."/>
        </authorList>
    </citation>
    <scope>NUCLEOTIDE SEQUENCE</scope>
    <source>
        <strain evidence="9">Dzin_1.0</strain>
        <tissue evidence="9">Leaf</tissue>
    </source>
</reference>
<dbReference type="Pfam" id="PF02181">
    <property type="entry name" value="FH2"/>
    <property type="match status" value="1"/>
</dbReference>
<accession>A0A9D5HSS5</accession>
<keyword evidence="2 7" id="KW-0732">Signal</keyword>
<dbReference type="InterPro" id="IPR015425">
    <property type="entry name" value="FH2_Formin"/>
</dbReference>
<organism evidence="9 10">
    <name type="scientific">Dioscorea zingiberensis</name>
    <dbReference type="NCBI Taxonomy" id="325984"/>
    <lineage>
        <taxon>Eukaryota</taxon>
        <taxon>Viridiplantae</taxon>
        <taxon>Streptophyta</taxon>
        <taxon>Embryophyta</taxon>
        <taxon>Tracheophyta</taxon>
        <taxon>Spermatophyta</taxon>
        <taxon>Magnoliopsida</taxon>
        <taxon>Liliopsida</taxon>
        <taxon>Dioscoreales</taxon>
        <taxon>Dioscoreaceae</taxon>
        <taxon>Dioscorea</taxon>
    </lineage>
</organism>
<dbReference type="SUPFAM" id="SSF101447">
    <property type="entry name" value="Formin homology 2 domain (FH2 domain)"/>
    <property type="match status" value="1"/>
</dbReference>
<dbReference type="EMBL" id="JAGGNH010000001">
    <property type="protein sequence ID" value="KAJ0987196.1"/>
    <property type="molecule type" value="Genomic_DNA"/>
</dbReference>
<dbReference type="GO" id="GO:0051015">
    <property type="term" value="F:actin filament binding"/>
    <property type="evidence" value="ECO:0007669"/>
    <property type="project" value="InterPro"/>
</dbReference>
<name>A0A9D5HSS5_9LILI</name>
<dbReference type="OrthoDB" id="1668162at2759"/>
<dbReference type="GO" id="GO:0016020">
    <property type="term" value="C:membrane"/>
    <property type="evidence" value="ECO:0007669"/>
    <property type="project" value="UniProtKB-SubCell"/>
</dbReference>
<sequence>MGLASHYQVLLVFISITTCILSNFKLVAATSLPEQNSVSGSITTKTGLEFLYGKDGQVEQNSNSRRQAQEGEAVDKWGHGTKTIVVAGLIGATLLLVFAATTAVLCLVRRIQCKRSQKHRTVVPTRAPDKVSFDTGPELFYLNSLSQFQDNKSTLHKMNESRNVLLKPMKYETLPCSAYPVFSVSESNVSHSSSSSSFSPFSSSDRSMSPDSQSIALDLEKHCTIMSSCVDVIEEESHSPSVPLFNGGNGRTPKPPPPLPPLPPGRLQQCKPLGKDGSPLPKLKPLHWDKVRPASNHSTVWDNIRSKSFEFDEEMIKHLFGYDSKGLTKNEDMSTKNQAPTMHILELKRLQNITILLKALNATTDEVHDALVQGGGLWAEQLEVLLKVMPTRVEEKKLASYIGDINDLSSAEQFLKAMLEIPFAFSRIEIMLYKENFEEDVCHLKETFRIVEEACMELRTSQHFLKLLKTVLKAGNRMNVGTIRGGATAFKLDCLLKLADVKGIDGKTTLLHFVVQEMIRSDDKEEDGGSQTMALDLVSILNSELRSVKRAANLDLDDLSSSVLTLSNGMNHLKHLLQEDLSMCDNNECGFVNSMKPFLDHAETVMKELKDDEEHVLIGVKEITQYYHGDVNKNEANSLRIFVIVRDFLEVLDRECIR</sequence>
<evidence type="ECO:0000313" key="10">
    <source>
        <dbReference type="Proteomes" id="UP001085076"/>
    </source>
</evidence>
<dbReference type="Proteomes" id="UP001085076">
    <property type="component" value="Miscellaneous, Linkage group lg01"/>
</dbReference>
<feature type="domain" description="FH2" evidence="8">
    <location>
        <begin position="273"/>
        <end position="658"/>
    </location>
</feature>
<evidence type="ECO:0000256" key="3">
    <source>
        <dbReference type="ARBA" id="ARBA00025793"/>
    </source>
</evidence>
<feature type="signal peptide" evidence="7">
    <location>
        <begin position="1"/>
        <end position="29"/>
    </location>
</feature>
<feature type="region of interest" description="Disordered" evidence="5">
    <location>
        <begin position="194"/>
        <end position="213"/>
    </location>
</feature>
<evidence type="ECO:0000256" key="5">
    <source>
        <dbReference type="SAM" id="MobiDB-lite"/>
    </source>
</evidence>
<comment type="similarity">
    <text evidence="3">Belongs to the formin-like family. Class-I subfamily.</text>
</comment>
<gene>
    <name evidence="9" type="ORF">J5N97_005552</name>
</gene>
<feature type="region of interest" description="Disordered" evidence="5">
    <location>
        <begin position="240"/>
        <end position="279"/>
    </location>
</feature>
<dbReference type="PANTHER" id="PTHR23213:SF177">
    <property type="entry name" value="FORMIN-LIKE PROTEIN 11"/>
    <property type="match status" value="1"/>
</dbReference>
<dbReference type="Gene3D" id="1.20.58.2220">
    <property type="entry name" value="Formin, FH2 domain"/>
    <property type="match status" value="1"/>
</dbReference>
<dbReference type="SMART" id="SM00498">
    <property type="entry name" value="FH2"/>
    <property type="match status" value="1"/>
</dbReference>
<reference evidence="9" key="2">
    <citation type="journal article" date="2022" name="Hortic Res">
        <title>The genome of Dioscorea zingiberensis sheds light on the biosynthesis, origin and evolution of the medicinally important diosgenin saponins.</title>
        <authorList>
            <person name="Li Y."/>
            <person name="Tan C."/>
            <person name="Li Z."/>
            <person name="Guo J."/>
            <person name="Li S."/>
            <person name="Chen X."/>
            <person name="Wang C."/>
            <person name="Dai X."/>
            <person name="Yang H."/>
            <person name="Song W."/>
            <person name="Hou L."/>
            <person name="Xu J."/>
            <person name="Tong Z."/>
            <person name="Xu A."/>
            <person name="Yuan X."/>
            <person name="Wang W."/>
            <person name="Yang Q."/>
            <person name="Chen L."/>
            <person name="Sun Z."/>
            <person name="Wang K."/>
            <person name="Pan B."/>
            <person name="Chen J."/>
            <person name="Bao Y."/>
            <person name="Liu F."/>
            <person name="Qi X."/>
            <person name="Gang D.R."/>
            <person name="Wen J."/>
            <person name="Li J."/>
        </authorList>
    </citation>
    <scope>NUCLEOTIDE SEQUENCE</scope>
    <source>
        <strain evidence="9">Dzin_1.0</strain>
    </source>
</reference>
<dbReference type="PANTHER" id="PTHR23213">
    <property type="entry name" value="FORMIN-RELATED"/>
    <property type="match status" value="1"/>
</dbReference>
<feature type="compositionally biased region" description="Pro residues" evidence="5">
    <location>
        <begin position="253"/>
        <end position="264"/>
    </location>
</feature>
<keyword evidence="10" id="KW-1185">Reference proteome</keyword>
<evidence type="ECO:0000259" key="8">
    <source>
        <dbReference type="PROSITE" id="PS51444"/>
    </source>
</evidence>
<evidence type="ECO:0000256" key="4">
    <source>
        <dbReference type="RuleBase" id="RU361260"/>
    </source>
</evidence>
<evidence type="ECO:0000256" key="1">
    <source>
        <dbReference type="ARBA" id="ARBA00004167"/>
    </source>
</evidence>
<evidence type="ECO:0000256" key="6">
    <source>
        <dbReference type="SAM" id="Phobius"/>
    </source>
</evidence>
<dbReference type="GO" id="GO:0045010">
    <property type="term" value="P:actin nucleation"/>
    <property type="evidence" value="ECO:0007669"/>
    <property type="project" value="InterPro"/>
</dbReference>
<proteinExistence type="inferred from homology"/>
<keyword evidence="6" id="KW-1133">Transmembrane helix</keyword>
<dbReference type="InterPro" id="IPR027643">
    <property type="entry name" value="Formin-like_plant"/>
</dbReference>
<dbReference type="AlphaFoldDB" id="A0A9D5HSS5"/>
<keyword evidence="6" id="KW-0472">Membrane</keyword>
<protein>
    <recommendedName>
        <fullName evidence="4">Formin-like protein</fullName>
    </recommendedName>
</protein>
<evidence type="ECO:0000256" key="2">
    <source>
        <dbReference type="ARBA" id="ARBA00022729"/>
    </source>
</evidence>
<evidence type="ECO:0000256" key="7">
    <source>
        <dbReference type="SAM" id="SignalP"/>
    </source>
</evidence>